<dbReference type="NCBIfam" id="NF033580">
    <property type="entry name" value="transpos_IS5_3"/>
    <property type="match status" value="1"/>
</dbReference>
<dbReference type="Proteomes" id="UP001324993">
    <property type="component" value="Chromosome"/>
</dbReference>
<protein>
    <submittedName>
        <fullName evidence="3">IS5 family transposase</fullName>
    </submittedName>
</protein>
<accession>A0ABZ0RMU6</accession>
<proteinExistence type="predicted"/>
<evidence type="ECO:0000313" key="4">
    <source>
        <dbReference type="Proteomes" id="UP001324993"/>
    </source>
</evidence>
<dbReference type="Pfam" id="PF01609">
    <property type="entry name" value="DDE_Tnp_1"/>
    <property type="match status" value="1"/>
</dbReference>
<dbReference type="InterPro" id="IPR002559">
    <property type="entry name" value="Transposase_11"/>
</dbReference>
<gene>
    <name evidence="3" type="ORF">SH580_01770</name>
</gene>
<evidence type="ECO:0000259" key="2">
    <source>
        <dbReference type="Pfam" id="PF01609"/>
    </source>
</evidence>
<dbReference type="EMBL" id="CP138858">
    <property type="protein sequence ID" value="WPJ96428.1"/>
    <property type="molecule type" value="Genomic_DNA"/>
</dbReference>
<name>A0ABZ0RMU6_9BACT</name>
<evidence type="ECO:0000256" key="1">
    <source>
        <dbReference type="SAM" id="Phobius"/>
    </source>
</evidence>
<reference evidence="3 4" key="1">
    <citation type="submission" date="2023-11" db="EMBL/GenBank/DDBJ databases">
        <title>Coraliomargarita sp. nov., isolated from marine algae.</title>
        <authorList>
            <person name="Lee J.K."/>
            <person name="Baek J.H."/>
            <person name="Kim J.M."/>
            <person name="Choi D.G."/>
            <person name="Jeon C.O."/>
        </authorList>
    </citation>
    <scope>NUCLEOTIDE SEQUENCE [LARGE SCALE GENOMIC DNA]</scope>
    <source>
        <strain evidence="3 4">J2-16</strain>
    </source>
</reference>
<dbReference type="PANTHER" id="PTHR30007:SF1">
    <property type="entry name" value="BLR1914 PROTEIN"/>
    <property type="match status" value="1"/>
</dbReference>
<feature type="domain" description="Transposase IS4-like" evidence="2">
    <location>
        <begin position="13"/>
        <end position="137"/>
    </location>
</feature>
<keyword evidence="1" id="KW-1133">Transmembrane helix</keyword>
<sequence length="140" mass="16160">MSFKLFFCGLSTKIYMACDGLGYPLGFILTGAKRHDCTQARALIKKFVQAEQKCLMDAGYDSDDIRSCVMQQGATAVIAYRKNRVKVPEFDKDIYKERHKVENLFQKIKRYRRVAIRFEKLQTTFAAMVAIAAILVWIKF</sequence>
<organism evidence="3 4">
    <name type="scientific">Coraliomargarita algicola</name>
    <dbReference type="NCBI Taxonomy" id="3092156"/>
    <lineage>
        <taxon>Bacteria</taxon>
        <taxon>Pseudomonadati</taxon>
        <taxon>Verrucomicrobiota</taxon>
        <taxon>Opitutia</taxon>
        <taxon>Puniceicoccales</taxon>
        <taxon>Coraliomargaritaceae</taxon>
        <taxon>Coraliomargarita</taxon>
    </lineage>
</organism>
<keyword evidence="4" id="KW-1185">Reference proteome</keyword>
<dbReference type="PANTHER" id="PTHR30007">
    <property type="entry name" value="PHP DOMAIN PROTEIN"/>
    <property type="match status" value="1"/>
</dbReference>
<keyword evidence="1" id="KW-0812">Transmembrane</keyword>
<feature type="transmembrane region" description="Helical" evidence="1">
    <location>
        <begin position="121"/>
        <end position="138"/>
    </location>
</feature>
<dbReference type="RefSeq" id="WP_319833287.1">
    <property type="nucleotide sequence ID" value="NZ_CP138858.1"/>
</dbReference>
<keyword evidence="1" id="KW-0472">Membrane</keyword>
<evidence type="ECO:0000313" key="3">
    <source>
        <dbReference type="EMBL" id="WPJ96428.1"/>
    </source>
</evidence>